<feature type="transmembrane region" description="Helical" evidence="7">
    <location>
        <begin position="331"/>
        <end position="350"/>
    </location>
</feature>
<dbReference type="EMBL" id="KU821734">
    <property type="protein sequence ID" value="AOW69261.1"/>
    <property type="molecule type" value="mRNA"/>
</dbReference>
<evidence type="ECO:0000256" key="4">
    <source>
        <dbReference type="ARBA" id="ARBA00022692"/>
    </source>
</evidence>
<evidence type="ECO:0000313" key="9">
    <source>
        <dbReference type="EMBL" id="AOW69261.1"/>
    </source>
</evidence>
<dbReference type="PANTHER" id="PTHR43302:SF5">
    <property type="entry name" value="TRANSPORTER ARSB-RELATED"/>
    <property type="match status" value="1"/>
</dbReference>
<feature type="transmembrane region" description="Helical" evidence="7">
    <location>
        <begin position="58"/>
        <end position="77"/>
    </location>
</feature>
<evidence type="ECO:0000256" key="5">
    <source>
        <dbReference type="ARBA" id="ARBA00022989"/>
    </source>
</evidence>
<dbReference type="AlphaFoldDB" id="A0A1D8RAD2"/>
<evidence type="ECO:0000256" key="3">
    <source>
        <dbReference type="ARBA" id="ARBA00022475"/>
    </source>
</evidence>
<accession>A0A1D8RAD2</accession>
<feature type="domain" description="Citrate transporter-like" evidence="8">
    <location>
        <begin position="80"/>
        <end position="488"/>
    </location>
</feature>
<gene>
    <name evidence="9" type="primary">Lsi2-like 2</name>
</gene>
<feature type="non-terminal residue" evidence="9">
    <location>
        <position position="1"/>
    </location>
</feature>
<feature type="transmembrane region" description="Helical" evidence="7">
    <location>
        <begin position="157"/>
        <end position="182"/>
    </location>
</feature>
<dbReference type="GO" id="GO:0055085">
    <property type="term" value="P:transmembrane transport"/>
    <property type="evidence" value="ECO:0007669"/>
    <property type="project" value="InterPro"/>
</dbReference>
<proteinExistence type="evidence at transcript level"/>
<feature type="transmembrane region" description="Helical" evidence="7">
    <location>
        <begin position="524"/>
        <end position="541"/>
    </location>
</feature>
<feature type="non-terminal residue" evidence="9">
    <location>
        <position position="545"/>
    </location>
</feature>
<organism evidence="9">
    <name type="scientific">Collozoum sp</name>
    <dbReference type="NCBI Taxonomy" id="1909274"/>
    <lineage>
        <taxon>Eukaryota</taxon>
        <taxon>Sar</taxon>
        <taxon>Rhizaria</taxon>
        <taxon>Retaria</taxon>
        <taxon>Polycystinea</taxon>
        <taxon>Collodaria</taxon>
        <taxon>Sphaerozoidae</taxon>
        <taxon>Collozoum</taxon>
    </lineage>
</organism>
<feature type="transmembrane region" description="Helical" evidence="7">
    <location>
        <begin position="482"/>
        <end position="504"/>
    </location>
</feature>
<name>A0A1D8RAD2_9EUKA</name>
<feature type="transmembrane region" description="Helical" evidence="7">
    <location>
        <begin position="236"/>
        <end position="262"/>
    </location>
</feature>
<dbReference type="PANTHER" id="PTHR43302">
    <property type="entry name" value="TRANSPORTER ARSB-RELATED"/>
    <property type="match status" value="1"/>
</dbReference>
<keyword evidence="2" id="KW-0813">Transport</keyword>
<feature type="transmembrane region" description="Helical" evidence="7">
    <location>
        <begin position="124"/>
        <end position="145"/>
    </location>
</feature>
<evidence type="ECO:0000256" key="6">
    <source>
        <dbReference type="ARBA" id="ARBA00023136"/>
    </source>
</evidence>
<keyword evidence="4 7" id="KW-0812">Transmembrane</keyword>
<dbReference type="InterPro" id="IPR004680">
    <property type="entry name" value="Cit_transptr-like_dom"/>
</dbReference>
<reference evidence="9" key="1">
    <citation type="journal article" date="2016" name="Mol. Biol. Evol.">
        <title>The Evolution of Silicon Transport in Eukaryotes.</title>
        <authorList>
            <person name="Marron A.O."/>
            <person name="Ratcliffe S."/>
            <person name="Wheeler G.L."/>
            <person name="Goldstein R.E."/>
            <person name="King N."/>
            <person name="Not F."/>
            <person name="de Vargas C."/>
            <person name="Richter D.J."/>
        </authorList>
    </citation>
    <scope>NUCLEOTIDE SEQUENCE</scope>
</reference>
<keyword evidence="5 7" id="KW-1133">Transmembrane helix</keyword>
<dbReference type="Pfam" id="PF03600">
    <property type="entry name" value="CitMHS"/>
    <property type="match status" value="1"/>
</dbReference>
<feature type="transmembrane region" description="Helical" evidence="7">
    <location>
        <begin position="441"/>
        <end position="462"/>
    </location>
</feature>
<evidence type="ECO:0000259" key="8">
    <source>
        <dbReference type="Pfam" id="PF03600"/>
    </source>
</evidence>
<comment type="subcellular location">
    <subcellularLocation>
        <location evidence="1">Cell membrane</location>
        <topology evidence="1">Multi-pass membrane protein</topology>
    </subcellularLocation>
</comment>
<sequence>KNFLKNFIFLNYIFHLPNIFNKMKLEWVSVAITLILTKRVLAEFDCEDVSASDEGNLGQTASIIILIIYGIEWFVLLFPKMVPLARPASSMLGAVLCLLTSEVASKFGTESFNAFCFIDYDTLALLFGLMLIVVMIDESGILLMIEMKLESKIRWWFITKVCFVCAVLSAIVMNDTICLFFTKPILEAVRKHPNMAENPLPYLLALSSNSNIGSALTITGNPQNAMIASIEETITYYNFMVSMAIPCVIAWFVNWLMLLVWYRHSLGIVGGKKYGGQMTMKNEGSNTRGSEDFCTRNCACLIPAEDKNISHNLDEEELAIRKDTLAAGNTYKLFLVLGIVLMIVGFFIGINVAGISVGFGIIFMCTRTVISSRAKAKRSQTSLIDSDSEKYLETIDWGLLVLFTGLFIMISATVQTGYPDAFFRTIFDACKEDPTHQCTVLFAIMIVLFSNIISNVPLILLIKGYIGGTIKQGVVSRNNWMFISWVCTLAGNFILLGSAANLIVADQARQAGQDVLSTINHGKFGIPSTFACICLGVPVLLKTMI</sequence>
<evidence type="ECO:0000256" key="7">
    <source>
        <dbReference type="SAM" id="Phobius"/>
    </source>
</evidence>
<keyword evidence="6 7" id="KW-0472">Membrane</keyword>
<evidence type="ECO:0000256" key="1">
    <source>
        <dbReference type="ARBA" id="ARBA00004651"/>
    </source>
</evidence>
<dbReference type="GO" id="GO:0005886">
    <property type="term" value="C:plasma membrane"/>
    <property type="evidence" value="ECO:0007669"/>
    <property type="project" value="UniProtKB-SubCell"/>
</dbReference>
<keyword evidence="3" id="KW-1003">Cell membrane</keyword>
<feature type="transmembrane region" description="Helical" evidence="7">
    <location>
        <begin position="395"/>
        <end position="414"/>
    </location>
</feature>
<evidence type="ECO:0000256" key="2">
    <source>
        <dbReference type="ARBA" id="ARBA00022448"/>
    </source>
</evidence>
<protein>
    <submittedName>
        <fullName evidence="9">Low silicon 2-like 2</fullName>
    </submittedName>
</protein>